<keyword evidence="1" id="KW-0812">Transmembrane</keyword>
<evidence type="ECO:0000313" key="2">
    <source>
        <dbReference type="EMBL" id="KPL71853.1"/>
    </source>
</evidence>
<feature type="transmembrane region" description="Helical" evidence="1">
    <location>
        <begin position="142"/>
        <end position="165"/>
    </location>
</feature>
<dbReference type="STRING" id="229920.ADM99_10570"/>
<sequence>MEHQPFENWILSGDPLTPSQLTELDNHLSICPHCKSIQEGLSGVEDLIRSSTFESPSPGFSRRFAVLAAQREEEARRLQSYFFLGWTLVITVIVSIGYLGTLFLTQSPNEVISGLMSSTIQAAFQLDNMLQMVKTWMHYIPLPITLAIVAGSASLVVLLTSGWIISVWKVSTQGVKTNE</sequence>
<accession>A0A0P6WP77</accession>
<proteinExistence type="predicted"/>
<dbReference type="AlphaFoldDB" id="A0A0P6WP77"/>
<name>A0A0P6WP77_9CHLR</name>
<dbReference type="OrthoDB" id="166144at2"/>
<organism evidence="2 3">
    <name type="scientific">Leptolinea tardivitalis</name>
    <dbReference type="NCBI Taxonomy" id="229920"/>
    <lineage>
        <taxon>Bacteria</taxon>
        <taxon>Bacillati</taxon>
        <taxon>Chloroflexota</taxon>
        <taxon>Anaerolineae</taxon>
        <taxon>Anaerolineales</taxon>
        <taxon>Anaerolineaceae</taxon>
        <taxon>Leptolinea</taxon>
    </lineage>
</organism>
<feature type="transmembrane region" description="Helical" evidence="1">
    <location>
        <begin position="81"/>
        <end position="105"/>
    </location>
</feature>
<keyword evidence="1" id="KW-0472">Membrane</keyword>
<dbReference type="RefSeq" id="WP_062420514.1">
    <property type="nucleotide sequence ID" value="NZ_BBYA01000002.1"/>
</dbReference>
<comment type="caution">
    <text evidence="2">The sequence shown here is derived from an EMBL/GenBank/DDBJ whole genome shotgun (WGS) entry which is preliminary data.</text>
</comment>
<evidence type="ECO:0000313" key="3">
    <source>
        <dbReference type="Proteomes" id="UP000050430"/>
    </source>
</evidence>
<protein>
    <recommendedName>
        <fullName evidence="4">Zinc-finger domain-containing protein</fullName>
    </recommendedName>
</protein>
<evidence type="ECO:0008006" key="4">
    <source>
        <dbReference type="Google" id="ProtNLM"/>
    </source>
</evidence>
<gene>
    <name evidence="2" type="ORF">ADM99_10570</name>
</gene>
<dbReference type="Proteomes" id="UP000050430">
    <property type="component" value="Unassembled WGS sequence"/>
</dbReference>
<reference evidence="2 3" key="1">
    <citation type="submission" date="2015-07" db="EMBL/GenBank/DDBJ databases">
        <title>Genome sequence of Leptolinea tardivitalis DSM 16556.</title>
        <authorList>
            <person name="Hemp J."/>
            <person name="Ward L.M."/>
            <person name="Pace L.A."/>
            <person name="Fischer W.W."/>
        </authorList>
    </citation>
    <scope>NUCLEOTIDE SEQUENCE [LARGE SCALE GENOMIC DNA]</scope>
    <source>
        <strain evidence="2 3">YMTK-2</strain>
    </source>
</reference>
<dbReference type="EMBL" id="LGCK01000010">
    <property type="protein sequence ID" value="KPL71853.1"/>
    <property type="molecule type" value="Genomic_DNA"/>
</dbReference>
<evidence type="ECO:0000256" key="1">
    <source>
        <dbReference type="SAM" id="Phobius"/>
    </source>
</evidence>
<keyword evidence="1" id="KW-1133">Transmembrane helix</keyword>
<keyword evidence="3" id="KW-1185">Reference proteome</keyword>